<organism evidence="9 10">
    <name type="scientific">Acorus calamus</name>
    <name type="common">Sweet flag</name>
    <dbReference type="NCBI Taxonomy" id="4465"/>
    <lineage>
        <taxon>Eukaryota</taxon>
        <taxon>Viridiplantae</taxon>
        <taxon>Streptophyta</taxon>
        <taxon>Embryophyta</taxon>
        <taxon>Tracheophyta</taxon>
        <taxon>Spermatophyta</taxon>
        <taxon>Magnoliopsida</taxon>
        <taxon>Liliopsida</taxon>
        <taxon>Acoraceae</taxon>
        <taxon>Acorus</taxon>
    </lineage>
</organism>
<evidence type="ECO:0000256" key="6">
    <source>
        <dbReference type="ARBA" id="ARBA00023136"/>
    </source>
</evidence>
<evidence type="ECO:0000256" key="1">
    <source>
        <dbReference type="ARBA" id="ARBA00004141"/>
    </source>
</evidence>
<keyword evidence="10" id="KW-1185">Reference proteome</keyword>
<dbReference type="PANTHER" id="PTHR24186:SF50">
    <property type="entry name" value="ANKYRIN REPEAT-CONTAINING PROTEIN ITN1-LIKE ISOFORM X1"/>
    <property type="match status" value="1"/>
</dbReference>
<dbReference type="AlphaFoldDB" id="A0AAV9FDL3"/>
<name>A0AAV9FDL3_ACOCL</name>
<evidence type="ECO:0000259" key="8">
    <source>
        <dbReference type="Pfam" id="PF13962"/>
    </source>
</evidence>
<feature type="domain" description="PGG" evidence="8">
    <location>
        <begin position="1"/>
        <end position="81"/>
    </location>
</feature>
<evidence type="ECO:0000256" key="7">
    <source>
        <dbReference type="SAM" id="Phobius"/>
    </source>
</evidence>
<feature type="transmembrane region" description="Helical" evidence="7">
    <location>
        <begin position="87"/>
        <end position="110"/>
    </location>
</feature>
<dbReference type="Proteomes" id="UP001180020">
    <property type="component" value="Unassembled WGS sequence"/>
</dbReference>
<dbReference type="PANTHER" id="PTHR24186">
    <property type="entry name" value="PROTEIN PHOSPHATASE 1 REGULATORY SUBUNIT"/>
    <property type="match status" value="1"/>
</dbReference>
<evidence type="ECO:0000256" key="2">
    <source>
        <dbReference type="ARBA" id="ARBA00022692"/>
    </source>
</evidence>
<protein>
    <recommendedName>
        <fullName evidence="8">PGG domain-containing protein</fullName>
    </recommendedName>
</protein>
<feature type="transmembrane region" description="Helical" evidence="7">
    <location>
        <begin position="22"/>
        <end position="45"/>
    </location>
</feature>
<evidence type="ECO:0000313" key="9">
    <source>
        <dbReference type="EMBL" id="KAK1323199.1"/>
    </source>
</evidence>
<evidence type="ECO:0000256" key="3">
    <source>
        <dbReference type="ARBA" id="ARBA00022737"/>
    </source>
</evidence>
<evidence type="ECO:0000256" key="5">
    <source>
        <dbReference type="ARBA" id="ARBA00023043"/>
    </source>
</evidence>
<gene>
    <name evidence="9" type="ORF">QJS10_CPA02g00612</name>
</gene>
<dbReference type="Pfam" id="PF13962">
    <property type="entry name" value="PGG"/>
    <property type="match status" value="1"/>
</dbReference>
<keyword evidence="2 7" id="KW-0812">Transmembrane</keyword>
<dbReference type="InterPro" id="IPR026961">
    <property type="entry name" value="PGG_dom"/>
</dbReference>
<comment type="subcellular location">
    <subcellularLocation>
        <location evidence="1">Membrane</location>
        <topology evidence="1">Multi-pass membrane protein</topology>
    </subcellularLocation>
</comment>
<keyword evidence="6 7" id="KW-0472">Membrane</keyword>
<dbReference type="GO" id="GO:0005886">
    <property type="term" value="C:plasma membrane"/>
    <property type="evidence" value="ECO:0007669"/>
    <property type="project" value="TreeGrafter"/>
</dbReference>
<comment type="caution">
    <text evidence="9">The sequence shown here is derived from an EMBL/GenBank/DDBJ whole genome shotgun (WGS) entry which is preliminary data.</text>
</comment>
<sequence>MPGGFSNNEGTALRARDGAFKVFVVSNTIAMCSSLVVVFCFLWAWKDPMTFMLLQLAWGHQLTVIACLAMLVSLMTAVYVVVAEKCFWLAVTVILICCGAPVVVCAILGWDVAFLPLGPFTN</sequence>
<reference evidence="9" key="2">
    <citation type="submission" date="2023-06" db="EMBL/GenBank/DDBJ databases">
        <authorList>
            <person name="Ma L."/>
            <person name="Liu K.-W."/>
            <person name="Li Z."/>
            <person name="Hsiao Y.-Y."/>
            <person name="Qi Y."/>
            <person name="Fu T."/>
            <person name="Tang G."/>
            <person name="Zhang D."/>
            <person name="Sun W.-H."/>
            <person name="Liu D.-K."/>
            <person name="Li Y."/>
            <person name="Chen G.-Z."/>
            <person name="Liu X.-D."/>
            <person name="Liao X.-Y."/>
            <person name="Jiang Y.-T."/>
            <person name="Yu X."/>
            <person name="Hao Y."/>
            <person name="Huang J."/>
            <person name="Zhao X.-W."/>
            <person name="Ke S."/>
            <person name="Chen Y.-Y."/>
            <person name="Wu W.-L."/>
            <person name="Hsu J.-L."/>
            <person name="Lin Y.-F."/>
            <person name="Huang M.-D."/>
            <person name="Li C.-Y."/>
            <person name="Huang L."/>
            <person name="Wang Z.-W."/>
            <person name="Zhao X."/>
            <person name="Zhong W.-Y."/>
            <person name="Peng D.-H."/>
            <person name="Ahmad S."/>
            <person name="Lan S."/>
            <person name="Zhang J.-S."/>
            <person name="Tsai W.-C."/>
            <person name="Van De Peer Y."/>
            <person name="Liu Z.-J."/>
        </authorList>
    </citation>
    <scope>NUCLEOTIDE SEQUENCE</scope>
    <source>
        <strain evidence="9">CP</strain>
        <tissue evidence="9">Leaves</tissue>
    </source>
</reference>
<feature type="transmembrane region" description="Helical" evidence="7">
    <location>
        <begin position="57"/>
        <end position="80"/>
    </location>
</feature>
<evidence type="ECO:0000313" key="10">
    <source>
        <dbReference type="Proteomes" id="UP001180020"/>
    </source>
</evidence>
<keyword evidence="5" id="KW-0040">ANK repeat</keyword>
<dbReference type="EMBL" id="JAUJYO010000002">
    <property type="protein sequence ID" value="KAK1323199.1"/>
    <property type="molecule type" value="Genomic_DNA"/>
</dbReference>
<reference evidence="9" key="1">
    <citation type="journal article" date="2023" name="Nat. Commun.">
        <title>Diploid and tetraploid genomes of Acorus and the evolution of monocots.</title>
        <authorList>
            <person name="Ma L."/>
            <person name="Liu K.W."/>
            <person name="Li Z."/>
            <person name="Hsiao Y.Y."/>
            <person name="Qi Y."/>
            <person name="Fu T."/>
            <person name="Tang G.D."/>
            <person name="Zhang D."/>
            <person name="Sun W.H."/>
            <person name="Liu D.K."/>
            <person name="Li Y."/>
            <person name="Chen G.Z."/>
            <person name="Liu X.D."/>
            <person name="Liao X.Y."/>
            <person name="Jiang Y.T."/>
            <person name="Yu X."/>
            <person name="Hao Y."/>
            <person name="Huang J."/>
            <person name="Zhao X.W."/>
            <person name="Ke S."/>
            <person name="Chen Y.Y."/>
            <person name="Wu W.L."/>
            <person name="Hsu J.L."/>
            <person name="Lin Y.F."/>
            <person name="Huang M.D."/>
            <person name="Li C.Y."/>
            <person name="Huang L."/>
            <person name="Wang Z.W."/>
            <person name="Zhao X."/>
            <person name="Zhong W.Y."/>
            <person name="Peng D.H."/>
            <person name="Ahmad S."/>
            <person name="Lan S."/>
            <person name="Zhang J.S."/>
            <person name="Tsai W.C."/>
            <person name="Van de Peer Y."/>
            <person name="Liu Z.J."/>
        </authorList>
    </citation>
    <scope>NUCLEOTIDE SEQUENCE</scope>
    <source>
        <strain evidence="9">CP</strain>
    </source>
</reference>
<evidence type="ECO:0000256" key="4">
    <source>
        <dbReference type="ARBA" id="ARBA00022989"/>
    </source>
</evidence>
<accession>A0AAV9FDL3</accession>
<proteinExistence type="predicted"/>
<keyword evidence="4 7" id="KW-1133">Transmembrane helix</keyword>
<keyword evidence="3" id="KW-0677">Repeat</keyword>